<dbReference type="Proteomes" id="UP000002414">
    <property type="component" value="Segment"/>
</dbReference>
<dbReference type="GeneID" id="5745499"/>
<dbReference type="KEGG" id="vg:5745499"/>
<keyword evidence="3" id="KW-1185">Reference proteome</keyword>
<evidence type="ECO:0000256" key="1">
    <source>
        <dbReference type="SAM" id="MobiDB-lite"/>
    </source>
</evidence>
<evidence type="ECO:0000313" key="3">
    <source>
        <dbReference type="Proteomes" id="UP000002414"/>
    </source>
</evidence>
<dbReference type="OrthoDB" id="28114at10239"/>
<proteinExistence type="predicted"/>
<evidence type="ECO:0000313" key="2">
    <source>
        <dbReference type="EMBL" id="ABF57519.1"/>
    </source>
</evidence>
<organism evidence="2 3">
    <name type="scientific">Corynebacterium phage P1201</name>
    <dbReference type="NCBI Taxonomy" id="384848"/>
    <lineage>
        <taxon>Viruses</taxon>
        <taxon>Duplodnaviria</taxon>
        <taxon>Heunggongvirae</taxon>
        <taxon>Uroviricota</taxon>
        <taxon>Caudoviricetes</taxon>
        <taxon>Zierdtviridae</taxon>
        <taxon>Toshachvirinae</taxon>
        <taxon>Chunghsingvirus</taxon>
        <taxon>Chunghsingvirus P1201</taxon>
        <taxon>Corynebacterium virus P1201</taxon>
    </lineage>
</organism>
<reference evidence="2 3" key="1">
    <citation type="journal article" date="2008" name="Virology">
        <title>Genome sequence of the lytic bacteriophage P1201 from Corynebacterium glutamicum NCHU 87078: Evolutionary relationships to phages from Corynebacterineae.</title>
        <authorList>
            <person name="Chen C.L."/>
            <person name="Pan T.Y."/>
            <person name="Kan S.C."/>
            <person name="Kuan Y.C."/>
            <person name="Hong L.Y."/>
            <person name="Chiu K.R."/>
            <person name="Sheu C.S."/>
            <person name="Yang J.S."/>
            <person name="Hsu W.H."/>
            <person name="Hu H.Y."/>
        </authorList>
    </citation>
    <scope>NUCLEOTIDE SEQUENCE</scope>
</reference>
<dbReference type="RefSeq" id="YP_001468967.1">
    <property type="nucleotide sequence ID" value="NC_009816.1"/>
</dbReference>
<dbReference type="EMBL" id="DQ499600">
    <property type="protein sequence ID" value="ABF57519.1"/>
    <property type="molecule type" value="Genomic_DNA"/>
</dbReference>
<name>A7IYD6_9CAUD</name>
<feature type="region of interest" description="Disordered" evidence="1">
    <location>
        <begin position="176"/>
        <end position="207"/>
    </location>
</feature>
<protein>
    <submittedName>
        <fullName evidence="2">Gp69</fullName>
    </submittedName>
</protein>
<accession>A7IYD6</accession>
<sequence length="207" mass="22549">MSKLKLSMAKISQDDIQTARENRKEFTQYSGPTPPPGNYKVKVNTLLLSEAKAGPAAGHDQITVFCEVLDEGYEGAPVSTNLTIPFDPGHQYFSIHVSVLDSALLALSGGTMSISGFVDAANKGQIHAEDTKSGKAKKITQIGKFKTDKIPDLEAYISNWTDKEGKTRAQVKYFAAPPKGSQKAENDDFSEAENDDFTLDDDDLDLE</sequence>
<feature type="compositionally biased region" description="Acidic residues" evidence="1">
    <location>
        <begin position="187"/>
        <end position="207"/>
    </location>
</feature>